<organism evidence="5 6">
    <name type="scientific">Chrysophaeum taylorii</name>
    <dbReference type="NCBI Taxonomy" id="2483200"/>
    <lineage>
        <taxon>Eukaryota</taxon>
        <taxon>Sar</taxon>
        <taxon>Stramenopiles</taxon>
        <taxon>Ochrophyta</taxon>
        <taxon>Pelagophyceae</taxon>
        <taxon>Pelagomonadales</taxon>
        <taxon>Pelagomonadaceae</taxon>
        <taxon>Chrysophaeum</taxon>
    </lineage>
</organism>
<evidence type="ECO:0000256" key="4">
    <source>
        <dbReference type="RuleBase" id="RU000363"/>
    </source>
</evidence>
<dbReference type="PANTHER" id="PTHR43963:SF6">
    <property type="entry name" value="CHAIN DEHYDROGENASE FAMILY PROTEIN, PUTATIVE (AFU_ORTHOLOGUE AFUA_3G15350)-RELATED"/>
    <property type="match status" value="1"/>
</dbReference>
<comment type="similarity">
    <text evidence="1 4">Belongs to the short-chain dehydrogenases/reductases (SDR) family.</text>
</comment>
<dbReference type="PROSITE" id="PS51257">
    <property type="entry name" value="PROKAR_LIPOPROTEIN"/>
    <property type="match status" value="1"/>
</dbReference>
<dbReference type="EMBL" id="JAQMWT010000011">
    <property type="protein sequence ID" value="KAJ8614103.1"/>
    <property type="molecule type" value="Genomic_DNA"/>
</dbReference>
<keyword evidence="6" id="KW-1185">Reference proteome</keyword>
<evidence type="ECO:0000256" key="3">
    <source>
        <dbReference type="ARBA" id="ARBA00023002"/>
    </source>
</evidence>
<protein>
    <recommendedName>
        <fullName evidence="7">Carbonyl reductase</fullName>
    </recommendedName>
</protein>
<dbReference type="AlphaFoldDB" id="A0AAD7XRZ0"/>
<dbReference type="InterPro" id="IPR002347">
    <property type="entry name" value="SDR_fam"/>
</dbReference>
<proteinExistence type="inferred from homology"/>
<evidence type="ECO:0000313" key="5">
    <source>
        <dbReference type="EMBL" id="KAJ8614103.1"/>
    </source>
</evidence>
<dbReference type="Gene3D" id="3.40.50.720">
    <property type="entry name" value="NAD(P)-binding Rossmann-like Domain"/>
    <property type="match status" value="1"/>
</dbReference>
<dbReference type="Pfam" id="PF00106">
    <property type="entry name" value="adh_short"/>
    <property type="match status" value="1"/>
</dbReference>
<name>A0AAD7XRZ0_9STRA</name>
<evidence type="ECO:0000256" key="2">
    <source>
        <dbReference type="ARBA" id="ARBA00022857"/>
    </source>
</evidence>
<evidence type="ECO:0000313" key="6">
    <source>
        <dbReference type="Proteomes" id="UP001230188"/>
    </source>
</evidence>
<dbReference type="Proteomes" id="UP001230188">
    <property type="component" value="Unassembled WGS sequence"/>
</dbReference>
<dbReference type="InterPro" id="IPR036291">
    <property type="entry name" value="NAD(P)-bd_dom_sf"/>
</dbReference>
<dbReference type="GO" id="GO:0016491">
    <property type="term" value="F:oxidoreductase activity"/>
    <property type="evidence" value="ECO:0007669"/>
    <property type="project" value="UniProtKB-KW"/>
</dbReference>
<dbReference type="SUPFAM" id="SSF51735">
    <property type="entry name" value="NAD(P)-binding Rossmann-fold domains"/>
    <property type="match status" value="1"/>
</dbReference>
<keyword evidence="2" id="KW-0521">NADP</keyword>
<dbReference type="PRINTS" id="PR00080">
    <property type="entry name" value="SDRFAMILY"/>
</dbReference>
<dbReference type="PANTHER" id="PTHR43963">
    <property type="entry name" value="CARBONYL REDUCTASE 1-RELATED"/>
    <property type="match status" value="1"/>
</dbReference>
<evidence type="ECO:0008006" key="7">
    <source>
        <dbReference type="Google" id="ProtNLM"/>
    </source>
</evidence>
<sequence>MCRVAVVTGANKGIGFYVAQQLLPTVSVVVLACRDVSKGEAAARELGSDKIRVEELDISDSESIRKFAKRQTRVDVLVNNAAMAFKAADPTPFVAQAGPTLKTNFFGTVELTEALKPVLTEDARIVNVASLTGRLAQVSPERQEQFKNVPDLGSLEDLVREFQADVEAGCHLSKGWGNSNYGFSKLAVIAYTKLLARTGFKANCCCPGFCRTDMSSHQGTRTAEEGARNAVMLALPDCDLNGAYIRDEAVAEW</sequence>
<reference evidence="5" key="1">
    <citation type="submission" date="2023-01" db="EMBL/GenBank/DDBJ databases">
        <title>Metagenome sequencing of chrysophaentin producing Chrysophaeum taylorii.</title>
        <authorList>
            <person name="Davison J."/>
            <person name="Bewley C."/>
        </authorList>
    </citation>
    <scope>NUCLEOTIDE SEQUENCE</scope>
    <source>
        <strain evidence="5">NIES-1699</strain>
    </source>
</reference>
<gene>
    <name evidence="5" type="ORF">CTAYLR_004621</name>
</gene>
<dbReference type="PRINTS" id="PR00081">
    <property type="entry name" value="GDHRDH"/>
</dbReference>
<comment type="caution">
    <text evidence="5">The sequence shown here is derived from an EMBL/GenBank/DDBJ whole genome shotgun (WGS) entry which is preliminary data.</text>
</comment>
<accession>A0AAD7XRZ0</accession>
<evidence type="ECO:0000256" key="1">
    <source>
        <dbReference type="ARBA" id="ARBA00006484"/>
    </source>
</evidence>
<keyword evidence="3" id="KW-0560">Oxidoreductase</keyword>